<dbReference type="Proteomes" id="UP001146351">
    <property type="component" value="Unassembled WGS sequence"/>
</dbReference>
<feature type="compositionally biased region" description="Basic and acidic residues" evidence="1">
    <location>
        <begin position="402"/>
        <end position="411"/>
    </location>
</feature>
<feature type="compositionally biased region" description="Polar residues" evidence="1">
    <location>
        <begin position="537"/>
        <end position="549"/>
    </location>
</feature>
<organism evidence="2 3">
    <name type="scientific">Penicillium capsulatum</name>
    <dbReference type="NCBI Taxonomy" id="69766"/>
    <lineage>
        <taxon>Eukaryota</taxon>
        <taxon>Fungi</taxon>
        <taxon>Dikarya</taxon>
        <taxon>Ascomycota</taxon>
        <taxon>Pezizomycotina</taxon>
        <taxon>Eurotiomycetes</taxon>
        <taxon>Eurotiomycetidae</taxon>
        <taxon>Eurotiales</taxon>
        <taxon>Aspergillaceae</taxon>
        <taxon>Penicillium</taxon>
    </lineage>
</organism>
<feature type="compositionally biased region" description="Polar residues" evidence="1">
    <location>
        <begin position="601"/>
        <end position="612"/>
    </location>
</feature>
<name>A0A9W9IA45_9EURO</name>
<gene>
    <name evidence="2" type="ORF">N7492_004557</name>
</gene>
<reference evidence="2" key="2">
    <citation type="journal article" date="2023" name="IMA Fungus">
        <title>Comparative genomic study of the Penicillium genus elucidates a diverse pangenome and 15 lateral gene transfer events.</title>
        <authorList>
            <person name="Petersen C."/>
            <person name="Sorensen T."/>
            <person name="Nielsen M.R."/>
            <person name="Sondergaard T.E."/>
            <person name="Sorensen J.L."/>
            <person name="Fitzpatrick D.A."/>
            <person name="Frisvad J.C."/>
            <person name="Nielsen K.L."/>
        </authorList>
    </citation>
    <scope>NUCLEOTIDE SEQUENCE</scope>
    <source>
        <strain evidence="2">IBT 21917</strain>
    </source>
</reference>
<feature type="compositionally biased region" description="Low complexity" evidence="1">
    <location>
        <begin position="191"/>
        <end position="222"/>
    </location>
</feature>
<feature type="region of interest" description="Disordered" evidence="1">
    <location>
        <begin position="1"/>
        <end position="745"/>
    </location>
</feature>
<feature type="compositionally biased region" description="Basic and acidic residues" evidence="1">
    <location>
        <begin position="454"/>
        <end position="478"/>
    </location>
</feature>
<sequence>MADNNAHPGVRSLLAKFETSQSPLTSPQSRGRSPGGSDTDSGRGGSRSRIRTNFVNVDEPLGSTPGSPLRNGRSGSPAIFGPQINAEEVKSRRQNVGSPTPAGHVGLDSVLDQPAKGSAESNSDVPEQTHKEEAPSPKEAPAAPTAPVKKAEPSPSASAPTPAPAPAPAQSKPTDKLAPKMLSKRPSNIGTSKPHASTKPSSTTPTATGHKSPTPTTGTKPPSAREAAKERSNAALAHKQSRTSLNSAPKTTTSRMARGATPSQETSRRSPPQDSNAKTGTKSATKPARLPASMTAPTQASAAKLGTAGSSTGPTTGSTARTSTTGATLTRKPSSLKSAAGAPQARATASATGVRRQPSRPSLPTQSAHERPSSRTSDVGSKPVNEGFLARMMRPTASSASKTHEKPDTKTSTKTSAPAKAPRQSIGRPAERNTAPAKPKAAPLRPQAENSQAPKKETASSKEMKTAPKEQNVEKENLEEAPPVTPEVASPVVPEESPAQDAIAEQPELETHATATDDTEKETEQGIPEVSTEPAATKTQSESPNTQDTPHAEVESHTESAPEASAQADGPVDAGDSLVGTKEDIPSEDSVAAEAKDSEETTTPVVQETGNQEALPEVPAEPASKVTQDAVQEPTIQEAAVDEATAEPVGKDGTEDATEEATVEAPTETEQKVSVIEQEPVAATTSDVPAAEAGVGDELKSAEANAPESHVVMDKNTVDPVPVAQTSTENRPTADEIDFNSLALT</sequence>
<evidence type="ECO:0008006" key="4">
    <source>
        <dbReference type="Google" id="ProtNLM"/>
    </source>
</evidence>
<comment type="caution">
    <text evidence="2">The sequence shown here is derived from an EMBL/GenBank/DDBJ whole genome shotgun (WGS) entry which is preliminary data.</text>
</comment>
<protein>
    <recommendedName>
        <fullName evidence="4">Mucin-7</fullName>
    </recommendedName>
</protein>
<dbReference type="AlphaFoldDB" id="A0A9W9IA45"/>
<reference evidence="2" key="1">
    <citation type="submission" date="2022-11" db="EMBL/GenBank/DDBJ databases">
        <authorList>
            <person name="Petersen C."/>
        </authorList>
    </citation>
    <scope>NUCLEOTIDE SEQUENCE</scope>
    <source>
        <strain evidence="2">IBT 21917</strain>
    </source>
</reference>
<dbReference type="EMBL" id="JAPQKO010000003">
    <property type="protein sequence ID" value="KAJ5171964.1"/>
    <property type="molecule type" value="Genomic_DNA"/>
</dbReference>
<feature type="compositionally biased region" description="Low complexity" evidence="1">
    <location>
        <begin position="412"/>
        <end position="422"/>
    </location>
</feature>
<feature type="compositionally biased region" description="Polar residues" evidence="1">
    <location>
        <begin position="242"/>
        <end position="284"/>
    </location>
</feature>
<evidence type="ECO:0000313" key="2">
    <source>
        <dbReference type="EMBL" id="KAJ5171964.1"/>
    </source>
</evidence>
<keyword evidence="3" id="KW-1185">Reference proteome</keyword>
<proteinExistence type="predicted"/>
<dbReference type="OrthoDB" id="3600083at2759"/>
<feature type="compositionally biased region" description="Low complexity" evidence="1">
    <location>
        <begin position="137"/>
        <end position="160"/>
    </location>
</feature>
<feature type="compositionally biased region" description="Basic and acidic residues" evidence="1">
    <location>
        <begin position="127"/>
        <end position="136"/>
    </location>
</feature>
<evidence type="ECO:0000256" key="1">
    <source>
        <dbReference type="SAM" id="MobiDB-lite"/>
    </source>
</evidence>
<evidence type="ECO:0000313" key="3">
    <source>
        <dbReference type="Proteomes" id="UP001146351"/>
    </source>
</evidence>
<accession>A0A9W9IA45</accession>
<feature type="compositionally biased region" description="Basic and acidic residues" evidence="1">
    <location>
        <begin position="550"/>
        <end position="560"/>
    </location>
</feature>
<feature type="compositionally biased region" description="Low complexity" evidence="1">
    <location>
        <begin position="26"/>
        <end position="39"/>
    </location>
</feature>
<feature type="compositionally biased region" description="Low complexity" evidence="1">
    <location>
        <begin position="306"/>
        <end position="330"/>
    </location>
</feature>